<comment type="similarity">
    <text evidence="1 5">Belongs to the FlgD family.</text>
</comment>
<dbReference type="Proteomes" id="UP000233491">
    <property type="component" value="Unassembled WGS sequence"/>
</dbReference>
<name>A0A1I4UTC9_9HYPH</name>
<comment type="caution">
    <text evidence="8">The sequence shown here is derived from an EMBL/GenBank/DDBJ whole genome shotgun (WGS) entry which is preliminary data.</text>
</comment>
<dbReference type="Pfam" id="PF03963">
    <property type="entry name" value="FlgD"/>
    <property type="match status" value="1"/>
</dbReference>
<keyword evidence="3 5" id="KW-1005">Bacterial flagellum biogenesis</keyword>
<evidence type="ECO:0000256" key="1">
    <source>
        <dbReference type="ARBA" id="ARBA00010577"/>
    </source>
</evidence>
<evidence type="ECO:0000313" key="9">
    <source>
        <dbReference type="Proteomes" id="UP000233491"/>
    </source>
</evidence>
<evidence type="ECO:0000256" key="2">
    <source>
        <dbReference type="ARBA" id="ARBA00016013"/>
    </source>
</evidence>
<dbReference type="AlphaFoldDB" id="A0A1I4UTC9"/>
<dbReference type="InterPro" id="IPR025963">
    <property type="entry name" value="FLgD_Tudor"/>
</dbReference>
<protein>
    <recommendedName>
        <fullName evidence="2 5">Basal-body rod modification protein FlgD</fullName>
    </recommendedName>
</protein>
<proteinExistence type="inferred from homology"/>
<evidence type="ECO:0000256" key="4">
    <source>
        <dbReference type="ARBA" id="ARBA00024746"/>
    </source>
</evidence>
<feature type="domain" description="FlgD Tudor-like" evidence="7">
    <location>
        <begin position="81"/>
        <end position="213"/>
    </location>
</feature>
<evidence type="ECO:0000256" key="5">
    <source>
        <dbReference type="RuleBase" id="RU362076"/>
    </source>
</evidence>
<dbReference type="Pfam" id="PF13860">
    <property type="entry name" value="FlgD_ig"/>
    <property type="match status" value="1"/>
</dbReference>
<evidence type="ECO:0000259" key="7">
    <source>
        <dbReference type="Pfam" id="PF13861"/>
    </source>
</evidence>
<dbReference type="Gene3D" id="2.30.30.910">
    <property type="match status" value="1"/>
</dbReference>
<dbReference type="Gene3D" id="2.60.40.4070">
    <property type="match status" value="1"/>
</dbReference>
<evidence type="ECO:0000259" key="6">
    <source>
        <dbReference type="Pfam" id="PF13860"/>
    </source>
</evidence>
<sequence>MSVSGVGNSNATNTQSAATSSLTSNYTTFLTLLTTQLQTQSPLSPMDVNSFTQQLVQYSAVEQQIQTNANLQAMMDTLNSSAALQLVNYVGKTVTAYSDTTKLDGGKAEWTVNSSAKSSNATVTITDEKGAVVYQGTMDLKSGENTFTWDGKGTPEGDYTNSTGAFTISVSGVDDNGKKVTTTAEVTGKVQAVDTSSSQPYIKVNGRLIPLSALTQVAA</sequence>
<organism evidence="8 9">
    <name type="scientific">Pleomorphomonas diazotrophica</name>
    <dbReference type="NCBI Taxonomy" id="1166257"/>
    <lineage>
        <taxon>Bacteria</taxon>
        <taxon>Pseudomonadati</taxon>
        <taxon>Pseudomonadota</taxon>
        <taxon>Alphaproteobacteria</taxon>
        <taxon>Hyphomicrobiales</taxon>
        <taxon>Pleomorphomonadaceae</taxon>
        <taxon>Pleomorphomonas</taxon>
    </lineage>
</organism>
<evidence type="ECO:0000313" key="8">
    <source>
        <dbReference type="EMBL" id="PKR89845.1"/>
    </source>
</evidence>
<reference evidence="8 9" key="1">
    <citation type="submission" date="2017-12" db="EMBL/GenBank/DDBJ databases">
        <title>Anaerobic carbon monoxide metabolism by Pleomorphomonas carboxyditropha sp. nov., a new mesophilic hydrogenogenic carboxidotroph.</title>
        <authorList>
            <person name="Esquivel-Elizondo S."/>
            <person name="Krajmalnik-Brown R."/>
        </authorList>
    </citation>
    <scope>NUCLEOTIDE SEQUENCE [LARGE SCALE GENOMIC DNA]</scope>
    <source>
        <strain evidence="8 9">R5-392</strain>
    </source>
</reference>
<comment type="function">
    <text evidence="4 5">Required for flagellar hook formation. May act as a scaffolding protein.</text>
</comment>
<evidence type="ECO:0000256" key="3">
    <source>
        <dbReference type="ARBA" id="ARBA00022795"/>
    </source>
</evidence>
<dbReference type="Pfam" id="PF13861">
    <property type="entry name" value="FLgD_tudor"/>
    <property type="match status" value="1"/>
</dbReference>
<keyword evidence="8" id="KW-0969">Cilium</keyword>
<keyword evidence="8" id="KW-0966">Cell projection</keyword>
<keyword evidence="8" id="KW-0282">Flagellum</keyword>
<dbReference type="GO" id="GO:0044781">
    <property type="term" value="P:bacterial-type flagellum organization"/>
    <property type="evidence" value="ECO:0007669"/>
    <property type="project" value="UniProtKB-UniRule"/>
</dbReference>
<keyword evidence="9" id="KW-1185">Reference proteome</keyword>
<dbReference type="OrthoDB" id="9785233at2"/>
<dbReference type="InterPro" id="IPR005648">
    <property type="entry name" value="FlgD"/>
</dbReference>
<feature type="domain" description="FlgD/Vpr Ig-like" evidence="6">
    <location>
        <begin position="99"/>
        <end position="173"/>
    </location>
</feature>
<gene>
    <name evidence="8" type="ORF">CXZ10_08100</name>
</gene>
<dbReference type="EMBL" id="PJNW01000004">
    <property type="protein sequence ID" value="PKR89845.1"/>
    <property type="molecule type" value="Genomic_DNA"/>
</dbReference>
<dbReference type="RefSeq" id="WP_101288645.1">
    <property type="nucleotide sequence ID" value="NZ_FOUQ01000009.1"/>
</dbReference>
<dbReference type="InterPro" id="IPR025965">
    <property type="entry name" value="FlgD/Vpr_Ig-like"/>
</dbReference>
<accession>A0A1I4UTC9</accession>